<gene>
    <name evidence="2" type="ORF">IMF26_09470</name>
</gene>
<dbReference type="EMBL" id="CP062796">
    <property type="protein sequence ID" value="QUL98247.1"/>
    <property type="molecule type" value="Genomic_DNA"/>
</dbReference>
<evidence type="ECO:0000256" key="1">
    <source>
        <dbReference type="SAM" id="MobiDB-lite"/>
    </source>
</evidence>
<name>A0AAT9LAW7_9FIRM</name>
<reference evidence="2" key="1">
    <citation type="submission" date="2020-10" db="EMBL/GenBank/DDBJ databases">
        <authorList>
            <person name="Kadnikov V."/>
            <person name="Beletsky A.V."/>
            <person name="Mardanov A.V."/>
            <person name="Karnachuk O.V."/>
            <person name="Ravin N.V."/>
        </authorList>
    </citation>
    <scope>NUCLEOTIDE SEQUENCE</scope>
    <source>
        <strain evidence="2">Bu02</strain>
    </source>
</reference>
<dbReference type="AlphaFoldDB" id="A0AAT9LAW7"/>
<reference evidence="2" key="2">
    <citation type="journal article" date="2023" name="Biology">
        <title>Prokaryotic Life Associated with Coal-Fire Gas Vents Revealed by Metagenomics.</title>
        <authorList>
            <person name="Kadnikov V.V."/>
            <person name="Mardanov A.V."/>
            <person name="Beletsky A.V."/>
            <person name="Karnachuk O.V."/>
            <person name="Ravin N.V."/>
        </authorList>
    </citation>
    <scope>NUCLEOTIDE SEQUENCE</scope>
    <source>
        <strain evidence="2">Bu02</strain>
    </source>
</reference>
<protein>
    <submittedName>
        <fullName evidence="2">Uncharacterized protein</fullName>
    </submittedName>
</protein>
<evidence type="ECO:0000313" key="2">
    <source>
        <dbReference type="EMBL" id="QUL98247.1"/>
    </source>
</evidence>
<accession>A0AAT9LAW7</accession>
<feature type="region of interest" description="Disordered" evidence="1">
    <location>
        <begin position="72"/>
        <end position="111"/>
    </location>
</feature>
<sequence length="111" mass="11180">MKDTEMDLAKDGTRTTAAVKVVAASMEIDAANRHTKGTGGSAAVSAATRVGAAGRFTTSIATDVVAATLMQEDHTGIPGSGKSTATQKPASAGTTGTQTKKSSIQRHKSGF</sequence>
<dbReference type="KEGG" id="fcz:IMF26_09470"/>
<organism evidence="2">
    <name type="scientific">Candidatus Fermentithermobacillus carboniphilus</name>
    <dbReference type="NCBI Taxonomy" id="3085328"/>
    <lineage>
        <taxon>Bacteria</taxon>
        <taxon>Bacillati</taxon>
        <taxon>Bacillota</taxon>
        <taxon>Candidatus Fermentithermobacillia</taxon>
        <taxon>Candidatus Fermentithermobacillales</taxon>
        <taxon>Candidatus Fermentithermobacillaceae</taxon>
        <taxon>Candidatus Fermentithermobacillus</taxon>
    </lineage>
</organism>
<proteinExistence type="predicted"/>
<feature type="compositionally biased region" description="Polar residues" evidence="1">
    <location>
        <begin position="81"/>
        <end position="102"/>
    </location>
</feature>